<protein>
    <recommendedName>
        <fullName evidence="13">8-oxo-dGTP diphosphatase</fullName>
        <ecNumber evidence="12">3.6.1.55</ecNumber>
    </recommendedName>
    <alternativeName>
        <fullName evidence="16">7,8-dihydro-8-oxoguanine-triphosphatase</fullName>
    </alternativeName>
    <alternativeName>
        <fullName evidence="15">Mutator protein MutT</fullName>
    </alternativeName>
    <alternativeName>
        <fullName evidence="14">dGTP pyrophosphohydrolase</fullName>
    </alternativeName>
</protein>
<name>A9FZ12_SORC5</name>
<dbReference type="GO" id="GO:0008413">
    <property type="term" value="F:8-oxo-7,8-dihydroguanosine triphosphate pyrophosphatase activity"/>
    <property type="evidence" value="ECO:0007669"/>
    <property type="project" value="TreeGrafter"/>
</dbReference>
<evidence type="ECO:0000313" key="21">
    <source>
        <dbReference type="Proteomes" id="UP000002139"/>
    </source>
</evidence>
<gene>
    <name evidence="20" type="ordered locus">sce8529</name>
</gene>
<dbReference type="GO" id="GO:0006260">
    <property type="term" value="P:DNA replication"/>
    <property type="evidence" value="ECO:0007669"/>
    <property type="project" value="UniProtKB-KW"/>
</dbReference>
<evidence type="ECO:0000256" key="16">
    <source>
        <dbReference type="ARBA" id="ARBA00042798"/>
    </source>
</evidence>
<dbReference type="GO" id="GO:0035539">
    <property type="term" value="F:8-oxo-7,8-dihydrodeoxyguanosine triphosphate pyrophosphatase activity"/>
    <property type="evidence" value="ECO:0007669"/>
    <property type="project" value="UniProtKB-EC"/>
</dbReference>
<comment type="catalytic activity">
    <reaction evidence="11">
        <text>8-oxo-GTP + H2O = 8-oxo-GMP + diphosphate + H(+)</text>
        <dbReference type="Rhea" id="RHEA:67616"/>
        <dbReference type="ChEBI" id="CHEBI:15377"/>
        <dbReference type="ChEBI" id="CHEBI:15378"/>
        <dbReference type="ChEBI" id="CHEBI:33019"/>
        <dbReference type="ChEBI" id="CHEBI:143553"/>
        <dbReference type="ChEBI" id="CHEBI:145694"/>
    </reaction>
</comment>
<dbReference type="Pfam" id="PF00293">
    <property type="entry name" value="NUDIX"/>
    <property type="match status" value="1"/>
</dbReference>
<dbReference type="BioCyc" id="SCEL448385:SCE_RS43695-MONOMER"/>
<evidence type="ECO:0000256" key="7">
    <source>
        <dbReference type="ARBA" id="ARBA00022801"/>
    </source>
</evidence>
<dbReference type="CDD" id="cd03425">
    <property type="entry name" value="NUDIX_MutT_NudA_like"/>
    <property type="match status" value="1"/>
</dbReference>
<evidence type="ECO:0000259" key="19">
    <source>
        <dbReference type="PROSITE" id="PS51462"/>
    </source>
</evidence>
<keyword evidence="21" id="KW-1185">Reference proteome</keyword>
<dbReference type="InterPro" id="IPR020084">
    <property type="entry name" value="NUDIX_hydrolase_CS"/>
</dbReference>
<dbReference type="GO" id="GO:0006281">
    <property type="term" value="P:DNA repair"/>
    <property type="evidence" value="ECO:0007669"/>
    <property type="project" value="UniProtKB-KW"/>
</dbReference>
<evidence type="ECO:0000256" key="2">
    <source>
        <dbReference type="ARBA" id="ARBA00005582"/>
    </source>
</evidence>
<keyword evidence="7 17" id="KW-0378">Hydrolase</keyword>
<accession>A9FZ12</accession>
<reference evidence="20 21" key="1">
    <citation type="journal article" date="2007" name="Nat. Biotechnol.">
        <title>Complete genome sequence of the myxobacterium Sorangium cellulosum.</title>
        <authorList>
            <person name="Schneiker S."/>
            <person name="Perlova O."/>
            <person name="Kaiser O."/>
            <person name="Gerth K."/>
            <person name="Alici A."/>
            <person name="Altmeyer M.O."/>
            <person name="Bartels D."/>
            <person name="Bekel T."/>
            <person name="Beyer S."/>
            <person name="Bode E."/>
            <person name="Bode H.B."/>
            <person name="Bolten C.J."/>
            <person name="Choudhuri J.V."/>
            <person name="Doss S."/>
            <person name="Elnakady Y.A."/>
            <person name="Frank B."/>
            <person name="Gaigalat L."/>
            <person name="Goesmann A."/>
            <person name="Groeger C."/>
            <person name="Gross F."/>
            <person name="Jelsbak L."/>
            <person name="Jelsbak L."/>
            <person name="Kalinowski J."/>
            <person name="Kegler C."/>
            <person name="Knauber T."/>
            <person name="Konietzny S."/>
            <person name="Kopp M."/>
            <person name="Krause L."/>
            <person name="Krug D."/>
            <person name="Linke B."/>
            <person name="Mahmud T."/>
            <person name="Martinez-Arias R."/>
            <person name="McHardy A.C."/>
            <person name="Merai M."/>
            <person name="Meyer F."/>
            <person name="Mormann S."/>
            <person name="Munoz-Dorado J."/>
            <person name="Perez J."/>
            <person name="Pradella S."/>
            <person name="Rachid S."/>
            <person name="Raddatz G."/>
            <person name="Rosenau F."/>
            <person name="Rueckert C."/>
            <person name="Sasse F."/>
            <person name="Scharfe M."/>
            <person name="Schuster S.C."/>
            <person name="Suen G."/>
            <person name="Treuner-Lange A."/>
            <person name="Velicer G.J."/>
            <person name="Vorholter F.-J."/>
            <person name="Weissman K.J."/>
            <person name="Welch R.D."/>
            <person name="Wenzel S.C."/>
            <person name="Whitworth D.E."/>
            <person name="Wilhelm S."/>
            <person name="Wittmann C."/>
            <person name="Bloecker H."/>
            <person name="Puehler A."/>
            <person name="Mueller R."/>
        </authorList>
    </citation>
    <scope>NUCLEOTIDE SEQUENCE [LARGE SCALE GENOMIC DNA]</scope>
    <source>
        <strain evidence="21">So ce56</strain>
    </source>
</reference>
<comment type="catalytic activity">
    <reaction evidence="10">
        <text>8-oxo-dGTP + H2O = 8-oxo-dGMP + diphosphate + H(+)</text>
        <dbReference type="Rhea" id="RHEA:31575"/>
        <dbReference type="ChEBI" id="CHEBI:15377"/>
        <dbReference type="ChEBI" id="CHEBI:15378"/>
        <dbReference type="ChEBI" id="CHEBI:33019"/>
        <dbReference type="ChEBI" id="CHEBI:63224"/>
        <dbReference type="ChEBI" id="CHEBI:77896"/>
        <dbReference type="EC" id="3.6.1.55"/>
    </reaction>
</comment>
<evidence type="ECO:0000256" key="8">
    <source>
        <dbReference type="ARBA" id="ARBA00022842"/>
    </source>
</evidence>
<dbReference type="EMBL" id="AM746676">
    <property type="protein sequence ID" value="CAN98699.1"/>
    <property type="molecule type" value="Genomic_DNA"/>
</dbReference>
<dbReference type="STRING" id="448385.sce8529"/>
<dbReference type="Proteomes" id="UP000002139">
    <property type="component" value="Chromosome"/>
</dbReference>
<keyword evidence="6" id="KW-0227">DNA damage</keyword>
<organism evidence="20 21">
    <name type="scientific">Sorangium cellulosum (strain So ce56)</name>
    <name type="common">Polyangium cellulosum (strain So ce56)</name>
    <dbReference type="NCBI Taxonomy" id="448385"/>
    <lineage>
        <taxon>Bacteria</taxon>
        <taxon>Pseudomonadati</taxon>
        <taxon>Myxococcota</taxon>
        <taxon>Polyangia</taxon>
        <taxon>Polyangiales</taxon>
        <taxon>Polyangiaceae</taxon>
        <taxon>Sorangium</taxon>
    </lineage>
</organism>
<evidence type="ECO:0000256" key="11">
    <source>
        <dbReference type="ARBA" id="ARBA00036904"/>
    </source>
</evidence>
<evidence type="ECO:0000256" key="3">
    <source>
        <dbReference type="ARBA" id="ARBA00022457"/>
    </source>
</evidence>
<evidence type="ECO:0000256" key="10">
    <source>
        <dbReference type="ARBA" id="ARBA00035861"/>
    </source>
</evidence>
<evidence type="ECO:0000256" key="18">
    <source>
        <dbReference type="SAM" id="MobiDB-lite"/>
    </source>
</evidence>
<keyword evidence="4" id="KW-0235">DNA replication</keyword>
<dbReference type="InterPro" id="IPR015797">
    <property type="entry name" value="NUDIX_hydrolase-like_dom_sf"/>
</dbReference>
<dbReference type="HOGENOM" id="CLU_037162_19_0_7"/>
<proteinExistence type="inferred from homology"/>
<evidence type="ECO:0000256" key="12">
    <source>
        <dbReference type="ARBA" id="ARBA00038905"/>
    </source>
</evidence>
<dbReference type="GO" id="GO:0044715">
    <property type="term" value="F:8-oxo-dGDP phosphatase activity"/>
    <property type="evidence" value="ECO:0007669"/>
    <property type="project" value="TreeGrafter"/>
</dbReference>
<evidence type="ECO:0000256" key="9">
    <source>
        <dbReference type="ARBA" id="ARBA00023204"/>
    </source>
</evidence>
<dbReference type="GO" id="GO:0046872">
    <property type="term" value="F:metal ion binding"/>
    <property type="evidence" value="ECO:0007669"/>
    <property type="project" value="UniProtKB-KW"/>
</dbReference>
<comment type="cofactor">
    <cofactor evidence="1">
        <name>Mg(2+)</name>
        <dbReference type="ChEBI" id="CHEBI:18420"/>
    </cofactor>
</comment>
<comment type="similarity">
    <text evidence="2 17">Belongs to the Nudix hydrolase family.</text>
</comment>
<dbReference type="eggNOG" id="COG1051">
    <property type="taxonomic scope" value="Bacteria"/>
</dbReference>
<dbReference type="GO" id="GO:0044716">
    <property type="term" value="F:8-oxo-GDP phosphatase activity"/>
    <property type="evidence" value="ECO:0007669"/>
    <property type="project" value="TreeGrafter"/>
</dbReference>
<evidence type="ECO:0000256" key="17">
    <source>
        <dbReference type="RuleBase" id="RU003476"/>
    </source>
</evidence>
<keyword evidence="8" id="KW-0460">Magnesium</keyword>
<dbReference type="KEGG" id="scl:sce8529"/>
<evidence type="ECO:0000256" key="13">
    <source>
        <dbReference type="ARBA" id="ARBA00040794"/>
    </source>
</evidence>
<dbReference type="InterPro" id="IPR000086">
    <property type="entry name" value="NUDIX_hydrolase_dom"/>
</dbReference>
<evidence type="ECO:0000256" key="4">
    <source>
        <dbReference type="ARBA" id="ARBA00022705"/>
    </source>
</evidence>
<dbReference type="Gene3D" id="3.90.79.10">
    <property type="entry name" value="Nucleoside Triphosphate Pyrophosphohydrolase"/>
    <property type="match status" value="1"/>
</dbReference>
<keyword evidence="3" id="KW-0515">Mutator protein</keyword>
<dbReference type="SUPFAM" id="SSF55811">
    <property type="entry name" value="Nudix"/>
    <property type="match status" value="1"/>
</dbReference>
<evidence type="ECO:0000256" key="14">
    <source>
        <dbReference type="ARBA" id="ARBA00041592"/>
    </source>
</evidence>
<dbReference type="PRINTS" id="PR00502">
    <property type="entry name" value="NUDIXFAMILY"/>
</dbReference>
<evidence type="ECO:0000256" key="1">
    <source>
        <dbReference type="ARBA" id="ARBA00001946"/>
    </source>
</evidence>
<dbReference type="InterPro" id="IPR047127">
    <property type="entry name" value="MutT-like"/>
</dbReference>
<evidence type="ECO:0000313" key="20">
    <source>
        <dbReference type="EMBL" id="CAN98699.1"/>
    </source>
</evidence>
<dbReference type="AlphaFoldDB" id="A9FZ12"/>
<sequence>MKIPRDVQRRARRSPLSCAPRPTSYAPMSATPVPAPPPVLVAAAVIIERGRVLLTQRKAGAHLEGAWEFPGGKVEADEDPRDALIRELREEIGVEAQVGDIVEVTYHRYPKKPVLLLFYAAALAEGSPAPAALDVAAVRWAEAADLRDELFPPADVAVLAKVRARLAAT</sequence>
<dbReference type="PROSITE" id="PS00893">
    <property type="entry name" value="NUDIX_BOX"/>
    <property type="match status" value="1"/>
</dbReference>
<evidence type="ECO:0000256" key="15">
    <source>
        <dbReference type="ARBA" id="ARBA00041979"/>
    </source>
</evidence>
<feature type="domain" description="Nudix hydrolase" evidence="19">
    <location>
        <begin position="37"/>
        <end position="164"/>
    </location>
</feature>
<dbReference type="PANTHER" id="PTHR47707:SF1">
    <property type="entry name" value="NUDIX HYDROLASE FAMILY PROTEIN"/>
    <property type="match status" value="1"/>
</dbReference>
<dbReference type="PROSITE" id="PS51462">
    <property type="entry name" value="NUDIX"/>
    <property type="match status" value="1"/>
</dbReference>
<evidence type="ECO:0000256" key="5">
    <source>
        <dbReference type="ARBA" id="ARBA00022723"/>
    </source>
</evidence>
<dbReference type="InterPro" id="IPR020476">
    <property type="entry name" value="Nudix_hydrolase"/>
</dbReference>
<evidence type="ECO:0000256" key="6">
    <source>
        <dbReference type="ARBA" id="ARBA00022763"/>
    </source>
</evidence>
<dbReference type="PANTHER" id="PTHR47707">
    <property type="entry name" value="8-OXO-DGTP DIPHOSPHATASE"/>
    <property type="match status" value="1"/>
</dbReference>
<keyword evidence="5" id="KW-0479">Metal-binding</keyword>
<feature type="region of interest" description="Disordered" evidence="18">
    <location>
        <begin position="1"/>
        <end position="31"/>
    </location>
</feature>
<dbReference type="EC" id="3.6.1.55" evidence="12"/>
<keyword evidence="9" id="KW-0234">DNA repair</keyword>